<feature type="domain" description="C2H2-type" evidence="8">
    <location>
        <begin position="873"/>
        <end position="902"/>
    </location>
</feature>
<dbReference type="InterPro" id="IPR051061">
    <property type="entry name" value="Zinc_finger_trans_reg"/>
</dbReference>
<dbReference type="GO" id="GO:0006357">
    <property type="term" value="P:regulation of transcription by RNA polymerase II"/>
    <property type="evidence" value="ECO:0007669"/>
    <property type="project" value="TreeGrafter"/>
</dbReference>
<keyword evidence="1" id="KW-0479">Metal-binding</keyword>
<dbReference type="KEGG" id="fgu:SD28_04810"/>
<dbReference type="InterPro" id="IPR003323">
    <property type="entry name" value="OTU_dom"/>
</dbReference>
<proteinExistence type="predicted"/>
<dbReference type="SMART" id="SM00355">
    <property type="entry name" value="ZnF_C2H2"/>
    <property type="match status" value="10"/>
</dbReference>
<dbReference type="RefSeq" id="WP_039124629.1">
    <property type="nucleotide sequence ID" value="NZ_CP010427.1"/>
</dbReference>
<evidence type="ECO:0000256" key="5">
    <source>
        <dbReference type="ARBA" id="ARBA00023015"/>
    </source>
</evidence>
<dbReference type="PROSITE" id="PS50802">
    <property type="entry name" value="OTU"/>
    <property type="match status" value="1"/>
</dbReference>
<dbReference type="InterPro" id="IPR013087">
    <property type="entry name" value="Znf_C2H2_type"/>
</dbReference>
<dbReference type="OrthoDB" id="5606250at2"/>
<feature type="domain" description="C2H2-type" evidence="8">
    <location>
        <begin position="639"/>
        <end position="668"/>
    </location>
</feature>
<dbReference type="AlphaFoldDB" id="A0A0A8E4W9"/>
<dbReference type="PROSITE" id="PS50157">
    <property type="entry name" value="ZINC_FINGER_C2H2_2"/>
    <property type="match status" value="10"/>
</dbReference>
<sequence length="928" mass="107672">MIYNLYVPEGFKDFLETIQADIYTLPWSDKLVSLVYESTGFKIAFGYVKYEYYKFNQKRPTITVVTEEKAKKTKEKLLANNKYITSKLTVDAHNCSLNPEELVNLIDKQENSLIRPFLPNKHGGALLLVCRVTKLILAVLVYDSEINHKLSCYHRWDNSSNPVSRFNSVHISYLYSSHAVYKAKQDFDKKPEEKRGSFANYYARVLLSVFCHNYKAHLESTQQALGSYGMMFNNPQKYNDKLMDMNGLIKIEFQQKDGKKIFDNLFEAFWRKQNFNELAKFIGRLYQRIKRGKHIELLGMAEQLKRDFLVTKGLNFLLSENVINRSSPYYKKRIKDIANYLSKLIVLSRILRSKIDGKNKLRLNEDILSVAYQFYKPRGQAFSSQINTNQQLVISKKVIELLKQALQASQSKPVSTQPQRYIIKKSRNVTGDGNCFYRAVLEAARDSGCANLLPNRNSNQEIIQAMRNDLLRVFDSPNFQQTLGDFVNLNSLMDIRNSLVQMGSWNNLGGDLAPQLLSLAYPNLTIRIISPNIGGNNMQVLGAGDNIITLGYTGNHYFVVTELKDVSTVASPLDNKQQSNLKVMIPKKLASPNESSSEQTFDNIIGQKRKDYSLSPYTLEQKIRIDLSQQNQAHTTRLYSCAFPGCGKSFPYPSILNIHMRTHTGERLYKCAFPGCEKTFINSSHLKRHQRIHTGERPYVCESCNKAFITSSHLKIHWQIHTGERPYVCNFEDCGKSFNTSFYLKQHKRIHTGEEYKCDFKSCNYCTIRLSDLTKHKRIHTKEKYECDFEGCDYYTIRPGDLIKHKQRHIKEKYECDFEGCDYYTIRPGDLTKHKRTHTGERSYVCNFEDCSKSFSTLTELKTHMRIHTGEKYECDFEGCDYYTIRLSDLTRHKRTHTGERPYVCEVCHFTFSRSDALKKHREWHHGL</sequence>
<keyword evidence="11" id="KW-1185">Reference proteome</keyword>
<dbReference type="InterPro" id="IPR036236">
    <property type="entry name" value="Znf_C2H2_sf"/>
</dbReference>
<protein>
    <recommendedName>
        <fullName evidence="12">C2H2-type domain-containing protein</fullName>
    </recommendedName>
</protein>
<dbReference type="SUPFAM" id="SSF57667">
    <property type="entry name" value="beta-beta-alpha zinc fingers"/>
    <property type="match status" value="5"/>
</dbReference>
<feature type="domain" description="C2H2-type" evidence="8">
    <location>
        <begin position="814"/>
        <end position="843"/>
    </location>
</feature>
<dbReference type="FunFam" id="3.30.160.60:FF:002343">
    <property type="entry name" value="Zinc finger protein 33A"/>
    <property type="match status" value="2"/>
</dbReference>
<dbReference type="HOGENOM" id="CLU_314904_0_0_6"/>
<evidence type="ECO:0000256" key="4">
    <source>
        <dbReference type="ARBA" id="ARBA00022833"/>
    </source>
</evidence>
<accession>A0A0A8E4W9</accession>
<keyword evidence="4" id="KW-0862">Zinc</keyword>
<dbReference type="EMBL" id="CP010427">
    <property type="protein sequence ID" value="AJC49004.1"/>
    <property type="molecule type" value="Genomic_DNA"/>
</dbReference>
<evidence type="ECO:0000259" key="8">
    <source>
        <dbReference type="PROSITE" id="PS50157"/>
    </source>
</evidence>
<evidence type="ECO:0000256" key="6">
    <source>
        <dbReference type="ARBA" id="ARBA00023163"/>
    </source>
</evidence>
<evidence type="ECO:0000256" key="1">
    <source>
        <dbReference type="ARBA" id="ARBA00022723"/>
    </source>
</evidence>
<dbReference type="PANTHER" id="PTHR46179:SF13">
    <property type="entry name" value="C2H2-TYPE DOMAIN-CONTAINING PROTEIN"/>
    <property type="match status" value="1"/>
</dbReference>
<feature type="domain" description="C2H2-type" evidence="8">
    <location>
        <begin position="844"/>
        <end position="873"/>
    </location>
</feature>
<dbReference type="FunFam" id="3.30.160.60:FF:000125">
    <property type="entry name" value="Putative zinc finger protein 143"/>
    <property type="match status" value="3"/>
</dbReference>
<keyword evidence="3 7" id="KW-0863">Zinc-finger</keyword>
<dbReference type="FunFam" id="3.30.160.60:FF:000016">
    <property type="entry name" value="zinc finger protein 37 homolog"/>
    <property type="match status" value="1"/>
</dbReference>
<dbReference type="Proteomes" id="UP000031104">
    <property type="component" value="Chromosome"/>
</dbReference>
<feature type="domain" description="C2H2-type" evidence="8">
    <location>
        <begin position="699"/>
        <end position="726"/>
    </location>
</feature>
<dbReference type="Gene3D" id="3.90.70.80">
    <property type="match status" value="1"/>
</dbReference>
<evidence type="ECO:0000256" key="3">
    <source>
        <dbReference type="ARBA" id="ARBA00022771"/>
    </source>
</evidence>
<dbReference type="CDD" id="cd22744">
    <property type="entry name" value="OTU"/>
    <property type="match status" value="1"/>
</dbReference>
<dbReference type="STRING" id="594679.SD28_04810"/>
<dbReference type="GO" id="GO:0008270">
    <property type="term" value="F:zinc ion binding"/>
    <property type="evidence" value="ECO:0007669"/>
    <property type="project" value="UniProtKB-KW"/>
</dbReference>
<feature type="domain" description="OTU" evidence="9">
    <location>
        <begin position="424"/>
        <end position="563"/>
    </location>
</feature>
<keyword evidence="2" id="KW-0677">Repeat</keyword>
<name>A0A0A8E4W9_9GAMM</name>
<feature type="domain" description="C2H2-type" evidence="8">
    <location>
        <begin position="903"/>
        <end position="928"/>
    </location>
</feature>
<feature type="domain" description="C2H2-type" evidence="8">
    <location>
        <begin position="756"/>
        <end position="785"/>
    </location>
</feature>
<evidence type="ECO:0000256" key="2">
    <source>
        <dbReference type="ARBA" id="ARBA00022737"/>
    </source>
</evidence>
<evidence type="ECO:0000259" key="9">
    <source>
        <dbReference type="PROSITE" id="PS50802"/>
    </source>
</evidence>
<dbReference type="PANTHER" id="PTHR46179">
    <property type="entry name" value="ZINC FINGER PROTEIN"/>
    <property type="match status" value="1"/>
</dbReference>
<feature type="domain" description="C2H2-type" evidence="8">
    <location>
        <begin position="727"/>
        <end position="756"/>
    </location>
</feature>
<keyword evidence="6" id="KW-0804">Transcription</keyword>
<evidence type="ECO:0008006" key="12">
    <source>
        <dbReference type="Google" id="ProtNLM"/>
    </source>
</evidence>
<reference evidence="10 11" key="1">
    <citation type="submission" date="2014-12" db="EMBL/GenBank/DDBJ databases">
        <title>Complete genome sequence of Francisella guanzhouensis strain 08HL01032 isolated from air-conditioning system in China.</title>
        <authorList>
            <person name="Svensson D."/>
            <person name="Ohrman C."/>
            <person name="Backman S."/>
            <person name="Karlsson E."/>
            <person name="Nilsson E."/>
            <person name="Bystrom M."/>
            <person name="Larkeryd A."/>
            <person name="Stenberg P."/>
            <person name="Scholtz H.C."/>
            <person name="Forsman M."/>
            <person name="Sjodin A."/>
        </authorList>
    </citation>
    <scope>NUCLEOTIDE SEQUENCE [LARGE SCALE GENOMIC DNA]</scope>
    <source>
        <strain evidence="10 11">08HL01032</strain>
    </source>
</reference>
<evidence type="ECO:0000256" key="7">
    <source>
        <dbReference type="PROSITE-ProRule" id="PRU00042"/>
    </source>
</evidence>
<gene>
    <name evidence="10" type="ORF">SD28_04810</name>
</gene>
<dbReference type="PROSITE" id="PS00028">
    <property type="entry name" value="ZINC_FINGER_C2H2_1"/>
    <property type="match status" value="6"/>
</dbReference>
<feature type="domain" description="C2H2-type" evidence="8">
    <location>
        <begin position="785"/>
        <end position="814"/>
    </location>
</feature>
<dbReference type="Gene3D" id="3.30.160.60">
    <property type="entry name" value="Classic Zinc Finger"/>
    <property type="match status" value="9"/>
</dbReference>
<organism evidence="10 11">
    <name type="scientific">Allofrancisella guangzhouensis</name>
    <dbReference type="NCBI Taxonomy" id="594679"/>
    <lineage>
        <taxon>Bacteria</taxon>
        <taxon>Pseudomonadati</taxon>
        <taxon>Pseudomonadota</taxon>
        <taxon>Gammaproteobacteria</taxon>
        <taxon>Thiotrichales</taxon>
        <taxon>Francisellaceae</taxon>
        <taxon>Allofrancisella</taxon>
    </lineage>
</organism>
<feature type="domain" description="C2H2-type" evidence="8">
    <location>
        <begin position="669"/>
        <end position="698"/>
    </location>
</feature>
<evidence type="ECO:0000313" key="11">
    <source>
        <dbReference type="Proteomes" id="UP000031104"/>
    </source>
</evidence>
<keyword evidence="5" id="KW-0805">Transcription regulation</keyword>
<dbReference type="Pfam" id="PF00096">
    <property type="entry name" value="zf-C2H2"/>
    <property type="match status" value="6"/>
</dbReference>
<evidence type="ECO:0000313" key="10">
    <source>
        <dbReference type="EMBL" id="AJC49004.1"/>
    </source>
</evidence>